<evidence type="ECO:0000256" key="1">
    <source>
        <dbReference type="SAM" id="Coils"/>
    </source>
</evidence>
<proteinExistence type="predicted"/>
<name>A0A5S9QEV0_9GAMM</name>
<evidence type="ECO:0008006" key="4">
    <source>
        <dbReference type="Google" id="ProtNLM"/>
    </source>
</evidence>
<gene>
    <name evidence="2" type="ORF">DPBNPPHM_02145</name>
</gene>
<reference evidence="2 3" key="1">
    <citation type="submission" date="2019-11" db="EMBL/GenBank/DDBJ databases">
        <authorList>
            <person name="Holert J."/>
        </authorList>
    </citation>
    <scope>NUCLEOTIDE SEQUENCE [LARGE SCALE GENOMIC DNA]</scope>
    <source>
        <strain evidence="2">BC5_2</strain>
    </source>
</reference>
<feature type="coiled-coil region" evidence="1">
    <location>
        <begin position="467"/>
        <end position="553"/>
    </location>
</feature>
<evidence type="ECO:0000313" key="2">
    <source>
        <dbReference type="EMBL" id="CAA0116937.1"/>
    </source>
</evidence>
<keyword evidence="1" id="KW-0175">Coiled coil</keyword>
<accession>A0A5S9QEV0</accession>
<dbReference type="Pfam" id="PF07793">
    <property type="entry name" value="DUF1631"/>
    <property type="match status" value="2"/>
</dbReference>
<protein>
    <recommendedName>
        <fullName evidence="4">DUF1631 domain-containing protein</fullName>
    </recommendedName>
</protein>
<feature type="coiled-coil region" evidence="1">
    <location>
        <begin position="179"/>
        <end position="206"/>
    </location>
</feature>
<dbReference type="AlphaFoldDB" id="A0A5S9QEV0"/>
<dbReference type="Proteomes" id="UP000434580">
    <property type="component" value="Unassembled WGS sequence"/>
</dbReference>
<evidence type="ECO:0000313" key="3">
    <source>
        <dbReference type="Proteomes" id="UP000434580"/>
    </source>
</evidence>
<sequence>MPILVDKSAVIAGDQDQLNALICAHFIGTSSVAGEALTDADQQHLANMAFKSLAGYSSWDVSHIDKMLVGLEKNAKLRIPGVTRAQLVFNIHLVNAVARRIQLDSPLAEYLSRLSLHLFCYSLRDMEIWQHGHAILQTIDRLNQLSVGWQADFPKHSDAYKQLLDELVTDLQAVEFGNSSELIQRCQQSEQRIEQQLKRYSTLSQRLCDSEAGALKARQANDTVIRFFNKCSKNRHLPAQVADYIRNTLVSELKLVIVGSGGLGSGKWLRLRKLIETLFVLYQPGGVDLNDPRKKAMLTQVPEELKRALESLSITGDEAEAFLNQVGFDFAKIAANAADFELEPVAPLPIDDVTADIETSVASNLMDHAKQFDEGHWFIHKDEAGKRTRMRLALKLTDFEQVMFTNFVGKKVMSLSVSDFAYLLSSRSVVPVYAGSITDRAYQRLLEQLLDGYDVIYQRQLDDERRSAEARRAKEAEAKRLADLEEQQREQEKLEQARQAQLQAERLQAEQEVQERALAAEKARQEAEALRQQEAEEARQQQLEKVTADLKKQARLALDSLSLGSWIDLKQTSDAEMIRVKLAVKFNATKRYIFVDHDGVTVGEYHRDDLVEKVLIGEALLLESDERFAQRLVKVVETIKSGR</sequence>
<dbReference type="EMBL" id="CACSII010000019">
    <property type="protein sequence ID" value="CAA0116937.1"/>
    <property type="molecule type" value="Genomic_DNA"/>
</dbReference>
<organism evidence="2 3">
    <name type="scientific">BD1-7 clade bacterium</name>
    <dbReference type="NCBI Taxonomy" id="2029982"/>
    <lineage>
        <taxon>Bacteria</taxon>
        <taxon>Pseudomonadati</taxon>
        <taxon>Pseudomonadota</taxon>
        <taxon>Gammaproteobacteria</taxon>
        <taxon>Cellvibrionales</taxon>
        <taxon>Spongiibacteraceae</taxon>
        <taxon>BD1-7 clade</taxon>
    </lineage>
</organism>
<dbReference type="OrthoDB" id="9897809at2"/>
<dbReference type="InterPro" id="IPR012434">
    <property type="entry name" value="DUF1631"/>
</dbReference>